<gene>
    <name evidence="2" type="ORF">AGRHK599_LOCUS5087</name>
</gene>
<evidence type="ECO:0000256" key="1">
    <source>
        <dbReference type="SAM" id="MobiDB-lite"/>
    </source>
</evidence>
<comment type="caution">
    <text evidence="2">The sequence shown here is derived from an EMBL/GenBank/DDBJ whole genome shotgun (WGS) entry which is preliminary data.</text>
</comment>
<feature type="region of interest" description="Disordered" evidence="1">
    <location>
        <begin position="68"/>
        <end position="87"/>
    </location>
</feature>
<reference evidence="2 3" key="1">
    <citation type="submission" date="2020-06" db="EMBL/GenBank/DDBJ databases">
        <authorList>
            <person name="De Coninck B."/>
            <person name="Ibrahim H."/>
        </authorList>
    </citation>
    <scope>NUCLEOTIDE SEQUENCE [LARGE SCALE GENOMIC DNA]</scope>
    <source>
        <strain evidence="2">Ag_rhizogenes_K599</strain>
    </source>
</reference>
<proteinExistence type="predicted"/>
<name>A0AAN2AAF9_RHIRH</name>
<protein>
    <submittedName>
        <fullName evidence="2">Uncharacterized protein</fullName>
    </submittedName>
</protein>
<dbReference type="AlphaFoldDB" id="A0AAN2AAF9"/>
<feature type="region of interest" description="Disordered" evidence="1">
    <location>
        <begin position="1"/>
        <end position="36"/>
    </location>
</feature>
<evidence type="ECO:0000313" key="2">
    <source>
        <dbReference type="EMBL" id="CAD0217534.1"/>
    </source>
</evidence>
<organism evidence="2 3">
    <name type="scientific">Rhizobium rhizogenes</name>
    <name type="common">Agrobacterium rhizogenes</name>
    <dbReference type="NCBI Taxonomy" id="359"/>
    <lineage>
        <taxon>Bacteria</taxon>
        <taxon>Pseudomonadati</taxon>
        <taxon>Pseudomonadota</taxon>
        <taxon>Alphaproteobacteria</taxon>
        <taxon>Hyphomicrobiales</taxon>
        <taxon>Rhizobiaceae</taxon>
        <taxon>Rhizobium/Agrobacterium group</taxon>
        <taxon>Rhizobium</taxon>
    </lineage>
</organism>
<accession>A0AAN2AAF9</accession>
<dbReference type="Proteomes" id="UP000528185">
    <property type="component" value="Unassembled WGS sequence"/>
</dbReference>
<dbReference type="EMBL" id="CAICSX020000003">
    <property type="protein sequence ID" value="CAD0217534.1"/>
    <property type="molecule type" value="Genomic_DNA"/>
</dbReference>
<sequence>MKPEARSPRAVLTLPSRSVGEPLGITPSAKGSPFGSGRATRNSCLATCLTAALSAMALVTPDAIRGAGEANRARGPTGRRDRKAVRPHPAREALAALLALPSLHSADDLVYQVDCRIDLGKADRLFACRRRARVRVMIYRDDIAFDGLQHLTGFARQLDATLDFRRRELRPALCESVVARGAIKLQETIMKLPRVITTIRPKSAQRCNIRVP</sequence>
<evidence type="ECO:0000313" key="3">
    <source>
        <dbReference type="Proteomes" id="UP000528185"/>
    </source>
</evidence>